<dbReference type="Gene3D" id="2.40.360.20">
    <property type="match status" value="1"/>
</dbReference>
<organism evidence="1 2">
    <name type="scientific">Cystobacter ferrugineus</name>
    <dbReference type="NCBI Taxonomy" id="83449"/>
    <lineage>
        <taxon>Bacteria</taxon>
        <taxon>Pseudomonadati</taxon>
        <taxon>Myxococcota</taxon>
        <taxon>Myxococcia</taxon>
        <taxon>Myxococcales</taxon>
        <taxon>Cystobacterineae</taxon>
        <taxon>Archangiaceae</taxon>
        <taxon>Cystobacter</taxon>
    </lineage>
</organism>
<dbReference type="OrthoDB" id="5512323at2"/>
<reference evidence="1 2" key="2">
    <citation type="submission" date="2016-12" db="EMBL/GenBank/DDBJ databases">
        <title>Draft Genome Sequence of Cystobacter ferrugineus Strain Cbfe23.</title>
        <authorList>
            <person name="Akbar S."/>
            <person name="Dowd S.E."/>
            <person name="Stevens D.C."/>
        </authorList>
    </citation>
    <scope>NUCLEOTIDE SEQUENCE [LARGE SCALE GENOMIC DNA]</scope>
    <source>
        <strain evidence="1 2">Cbfe23</strain>
    </source>
</reference>
<evidence type="ECO:0000313" key="1">
    <source>
        <dbReference type="EMBL" id="OJH34971.1"/>
    </source>
</evidence>
<dbReference type="RefSeq" id="WP_071904025.1">
    <property type="nucleotide sequence ID" value="NZ_MPIN01000016.1"/>
</dbReference>
<comment type="caution">
    <text evidence="1">The sequence shown here is derived from an EMBL/GenBank/DDBJ whole genome shotgun (WGS) entry which is preliminary data.</text>
</comment>
<reference evidence="2" key="1">
    <citation type="submission" date="2016-11" db="EMBL/GenBank/DDBJ databases">
        <authorList>
            <person name="Shukria A."/>
            <person name="Stevens D.C."/>
        </authorList>
    </citation>
    <scope>NUCLEOTIDE SEQUENCE [LARGE SCALE GENOMIC DNA]</scope>
    <source>
        <strain evidence="2">Cbfe23</strain>
    </source>
</reference>
<dbReference type="AlphaFoldDB" id="A0A1L9AY77"/>
<evidence type="ECO:0000313" key="2">
    <source>
        <dbReference type="Proteomes" id="UP000182229"/>
    </source>
</evidence>
<dbReference type="STRING" id="83449.BON30_41050"/>
<proteinExistence type="predicted"/>
<dbReference type="Proteomes" id="UP000182229">
    <property type="component" value="Unassembled WGS sequence"/>
</dbReference>
<sequence length="244" mass="26744">MNVGFKFESRAGHEPVLKVLLVLGWLTTGCGGATAPAPSGEDDASQGSLLPWTEGNRWTYRVTVDGAVSQREVTVGPLEPVGGTGTSREVLAHRVTTREDSGAMTLDWQERSDTRMVRYREQSFDAGAASARAEEWWEPSKLYLDETPEHLAVDASWVETYQETKQKAGKSANTETTRDLWKVIAVGESVTVPAGTFQALVVRKTGTSKIKTYWFVRGVGKVKETGEETEELVSYEVAPETSTP</sequence>
<evidence type="ECO:0008006" key="3">
    <source>
        <dbReference type="Google" id="ProtNLM"/>
    </source>
</evidence>
<protein>
    <recommendedName>
        <fullName evidence="3">Lipoprotein</fullName>
    </recommendedName>
</protein>
<dbReference type="EMBL" id="MPIN01000016">
    <property type="protein sequence ID" value="OJH34971.1"/>
    <property type="molecule type" value="Genomic_DNA"/>
</dbReference>
<dbReference type="PROSITE" id="PS51257">
    <property type="entry name" value="PROKAR_LIPOPROTEIN"/>
    <property type="match status" value="1"/>
</dbReference>
<keyword evidence="2" id="KW-1185">Reference proteome</keyword>
<accession>A0A1L9AY77</accession>
<gene>
    <name evidence="1" type="ORF">BON30_41050</name>
</gene>
<name>A0A1L9AY77_9BACT</name>